<accession>A0ABC8V197</accession>
<evidence type="ECO:0000313" key="3">
    <source>
        <dbReference type="Proteomes" id="UP001642360"/>
    </source>
</evidence>
<comment type="caution">
    <text evidence="2">The sequence shown here is derived from an EMBL/GenBank/DDBJ whole genome shotgun (WGS) entry which is preliminary data.</text>
</comment>
<reference evidence="2 3" key="1">
    <citation type="submission" date="2024-02" db="EMBL/GenBank/DDBJ databases">
        <authorList>
            <person name="Vignale AGUSTIN F."/>
            <person name="Sosa J E."/>
            <person name="Modenutti C."/>
        </authorList>
    </citation>
    <scope>NUCLEOTIDE SEQUENCE [LARGE SCALE GENOMIC DNA]</scope>
</reference>
<feature type="transmembrane region" description="Helical" evidence="1">
    <location>
        <begin position="20"/>
        <end position="39"/>
    </location>
</feature>
<evidence type="ECO:0000313" key="2">
    <source>
        <dbReference type="EMBL" id="CAK9187100.1"/>
    </source>
</evidence>
<sequence>MLAINAIVSIVTRLTTFIGSLLQFLLSSFFTFLSFICFLTPGCSSRLEDDIVVVALRLPFLLGKSIYNAIRILCSPNIILQSNDKFLNQLVIHFVQIPKLLWFNQ</sequence>
<dbReference type="EMBL" id="CAUOFW020009813">
    <property type="protein sequence ID" value="CAK9187100.1"/>
    <property type="molecule type" value="Genomic_DNA"/>
</dbReference>
<keyword evidence="1" id="KW-0812">Transmembrane</keyword>
<evidence type="ECO:0000256" key="1">
    <source>
        <dbReference type="SAM" id="Phobius"/>
    </source>
</evidence>
<protein>
    <submittedName>
        <fullName evidence="2">Uncharacterized protein</fullName>
    </submittedName>
</protein>
<keyword evidence="1" id="KW-0472">Membrane</keyword>
<gene>
    <name evidence="2" type="ORF">ILEXP_LOCUS57609</name>
</gene>
<name>A0ABC8V197_9AQUA</name>
<dbReference type="AlphaFoldDB" id="A0ABC8V197"/>
<keyword evidence="3" id="KW-1185">Reference proteome</keyword>
<organism evidence="2 3">
    <name type="scientific">Ilex paraguariensis</name>
    <name type="common">yerba mate</name>
    <dbReference type="NCBI Taxonomy" id="185542"/>
    <lineage>
        <taxon>Eukaryota</taxon>
        <taxon>Viridiplantae</taxon>
        <taxon>Streptophyta</taxon>
        <taxon>Embryophyta</taxon>
        <taxon>Tracheophyta</taxon>
        <taxon>Spermatophyta</taxon>
        <taxon>Magnoliopsida</taxon>
        <taxon>eudicotyledons</taxon>
        <taxon>Gunneridae</taxon>
        <taxon>Pentapetalae</taxon>
        <taxon>asterids</taxon>
        <taxon>campanulids</taxon>
        <taxon>Aquifoliales</taxon>
        <taxon>Aquifoliaceae</taxon>
        <taxon>Ilex</taxon>
    </lineage>
</organism>
<dbReference type="Proteomes" id="UP001642360">
    <property type="component" value="Unassembled WGS sequence"/>
</dbReference>
<proteinExistence type="predicted"/>
<keyword evidence="1" id="KW-1133">Transmembrane helix</keyword>